<protein>
    <submittedName>
        <fullName evidence="3">DNA-binding MarR family transcriptional regulator</fullName>
    </submittedName>
</protein>
<dbReference type="PANTHER" id="PTHR33164">
    <property type="entry name" value="TRANSCRIPTIONAL REGULATOR, MARR FAMILY"/>
    <property type="match status" value="1"/>
</dbReference>
<dbReference type="EMBL" id="SNVV01000027">
    <property type="protein sequence ID" value="TDN46117.1"/>
    <property type="molecule type" value="Genomic_DNA"/>
</dbReference>
<dbReference type="InterPro" id="IPR039422">
    <property type="entry name" value="MarR/SlyA-like"/>
</dbReference>
<dbReference type="SMART" id="SM00347">
    <property type="entry name" value="HTH_MARR"/>
    <property type="match status" value="1"/>
</dbReference>
<dbReference type="PANTHER" id="PTHR33164:SF101">
    <property type="entry name" value="TRANSCRIPTIONAL REPRESSOR MPRA"/>
    <property type="match status" value="1"/>
</dbReference>
<keyword evidence="3" id="KW-0238">DNA-binding</keyword>
<gene>
    <name evidence="3" type="ORF">C7389_12746</name>
</gene>
<keyword evidence="4" id="KW-1185">Reference proteome</keyword>
<dbReference type="GO" id="GO:0003700">
    <property type="term" value="F:DNA-binding transcription factor activity"/>
    <property type="evidence" value="ECO:0007669"/>
    <property type="project" value="InterPro"/>
</dbReference>
<evidence type="ECO:0000259" key="2">
    <source>
        <dbReference type="PROSITE" id="PS50995"/>
    </source>
</evidence>
<organism evidence="3 4">
    <name type="scientific">Azoarcus indigens</name>
    <dbReference type="NCBI Taxonomy" id="29545"/>
    <lineage>
        <taxon>Bacteria</taxon>
        <taxon>Pseudomonadati</taxon>
        <taxon>Pseudomonadota</taxon>
        <taxon>Betaproteobacteria</taxon>
        <taxon>Rhodocyclales</taxon>
        <taxon>Zoogloeaceae</taxon>
        <taxon>Azoarcus</taxon>
    </lineage>
</organism>
<dbReference type="Gene3D" id="1.10.10.10">
    <property type="entry name" value="Winged helix-like DNA-binding domain superfamily/Winged helix DNA-binding domain"/>
    <property type="match status" value="1"/>
</dbReference>
<evidence type="ECO:0000256" key="1">
    <source>
        <dbReference type="SAM" id="MobiDB-lite"/>
    </source>
</evidence>
<sequence>MPASTKRQTTGTATTKAGASSARKTSKLTVSRPELLVDGSDAAFRALVHDLLAFSARIQDIRNKFGRLLDLSGTSYTILMSIAHLQHGEAGINAIADHLHFSGAFITTEVNKLVKAGLVAKVTNPEDRRRVRLTLTPEARTQLDALTGIQSPVNDMLFPLSAEEFQMLGQIMSKLVVSSDQALHLVDYLALQAKVAEG</sequence>
<name>A0A4R6DMN8_9RHOO</name>
<dbReference type="GO" id="GO:0006950">
    <property type="term" value="P:response to stress"/>
    <property type="evidence" value="ECO:0007669"/>
    <property type="project" value="TreeGrafter"/>
</dbReference>
<evidence type="ECO:0000313" key="3">
    <source>
        <dbReference type="EMBL" id="TDN46117.1"/>
    </source>
</evidence>
<feature type="domain" description="HTH marR-type" evidence="2">
    <location>
        <begin position="44"/>
        <end position="177"/>
    </location>
</feature>
<dbReference type="Pfam" id="PF12802">
    <property type="entry name" value="MarR_2"/>
    <property type="match status" value="1"/>
</dbReference>
<dbReference type="AlphaFoldDB" id="A0A4R6DMN8"/>
<dbReference type="RefSeq" id="WP_133594756.1">
    <property type="nucleotide sequence ID" value="NZ_SNVV01000027.1"/>
</dbReference>
<proteinExistence type="predicted"/>
<comment type="caution">
    <text evidence="3">The sequence shown here is derived from an EMBL/GenBank/DDBJ whole genome shotgun (WGS) entry which is preliminary data.</text>
</comment>
<dbReference type="OrthoDB" id="8961644at2"/>
<dbReference type="GO" id="GO:0003677">
    <property type="term" value="F:DNA binding"/>
    <property type="evidence" value="ECO:0007669"/>
    <property type="project" value="UniProtKB-KW"/>
</dbReference>
<dbReference type="InterPro" id="IPR036388">
    <property type="entry name" value="WH-like_DNA-bd_sf"/>
</dbReference>
<dbReference type="SUPFAM" id="SSF46785">
    <property type="entry name" value="Winged helix' DNA-binding domain"/>
    <property type="match status" value="1"/>
</dbReference>
<evidence type="ECO:0000313" key="4">
    <source>
        <dbReference type="Proteomes" id="UP000295129"/>
    </source>
</evidence>
<dbReference type="InterPro" id="IPR000835">
    <property type="entry name" value="HTH_MarR-typ"/>
</dbReference>
<dbReference type="Proteomes" id="UP000295129">
    <property type="component" value="Unassembled WGS sequence"/>
</dbReference>
<reference evidence="3 4" key="1">
    <citation type="submission" date="2019-03" db="EMBL/GenBank/DDBJ databases">
        <title>Genomic Encyclopedia of Type Strains, Phase IV (KMG-IV): sequencing the most valuable type-strain genomes for metagenomic binning, comparative biology and taxonomic classification.</title>
        <authorList>
            <person name="Goeker M."/>
        </authorList>
    </citation>
    <scope>NUCLEOTIDE SEQUENCE [LARGE SCALE GENOMIC DNA]</scope>
    <source>
        <strain evidence="3 4">DSM 12121</strain>
    </source>
</reference>
<dbReference type="PROSITE" id="PS50995">
    <property type="entry name" value="HTH_MARR_2"/>
    <property type="match status" value="1"/>
</dbReference>
<accession>A0A4R6DMN8</accession>
<feature type="region of interest" description="Disordered" evidence="1">
    <location>
        <begin position="1"/>
        <end position="26"/>
    </location>
</feature>
<dbReference type="InterPro" id="IPR036390">
    <property type="entry name" value="WH_DNA-bd_sf"/>
</dbReference>
<feature type="compositionally biased region" description="Low complexity" evidence="1">
    <location>
        <begin position="1"/>
        <end position="23"/>
    </location>
</feature>